<keyword evidence="7" id="KW-0411">Iron-sulfur</keyword>
<evidence type="ECO:0000256" key="7">
    <source>
        <dbReference type="ARBA" id="ARBA00023014"/>
    </source>
</evidence>
<dbReference type="RefSeq" id="WP_110466439.1">
    <property type="nucleotide sequence ID" value="NZ_JAMOFZ010000020.1"/>
</dbReference>
<evidence type="ECO:0000256" key="4">
    <source>
        <dbReference type="ARBA" id="ARBA00022723"/>
    </source>
</evidence>
<dbReference type="Gene3D" id="2.102.10.10">
    <property type="entry name" value="Rieske [2Fe-2S] iron-sulphur domain"/>
    <property type="match status" value="1"/>
</dbReference>
<keyword evidence="6" id="KW-0408">Iron</keyword>
<dbReference type="PANTHER" id="PTHR43756">
    <property type="entry name" value="CHOLINE MONOOXYGENASE, CHLOROPLASTIC"/>
    <property type="match status" value="1"/>
</dbReference>
<sequence length="378" mass="43316">MQPLLKPFHYTDGDWFTQEQSRLFGRVWLLAAVKPMLAKHRDYRTLALAGKQLVLQNHDGVIRAFSNICRHRMARIQNEEFGNRALVCPYHHWAYDECGKLIHTHRDPSVFGFTSEETADIRLPQYAVKTIGNLVFVNMSDDPMPIEEQFDDHTRELLERYTAEMDSSFIYTRYDGAFNWKTGMENIKDALHVPCLHKSTFPTYFRVDVTGDEALRGRDSRYQPHDASLRQATSSGGLRFAQGGGTPAHEWKRLVRRLDSQGHYLTFHLFPNVNLMIVDGSSFAIQVYNPLAAGRTEMQMMVALTRPVDDFSYKPVVLWEHLVSDMTVLQEDIDCLEALQVGMASTQDIGFIPGAYETGILDFQAAYLRQMQVAEKEP</sequence>
<dbReference type="PRINTS" id="PR00090">
    <property type="entry name" value="RNGDIOXGNASE"/>
</dbReference>
<evidence type="ECO:0000313" key="10">
    <source>
        <dbReference type="Proteomes" id="UP000247540"/>
    </source>
</evidence>
<keyword evidence="10" id="KW-1185">Reference proteome</keyword>
<comment type="cofactor">
    <cofactor evidence="1">
        <name>Fe cation</name>
        <dbReference type="ChEBI" id="CHEBI:24875"/>
    </cofactor>
</comment>
<dbReference type="InterPro" id="IPR001663">
    <property type="entry name" value="Rng_hydr_dOase-A"/>
</dbReference>
<keyword evidence="9" id="KW-0223">Dioxygenase</keyword>
<evidence type="ECO:0000256" key="5">
    <source>
        <dbReference type="ARBA" id="ARBA00023002"/>
    </source>
</evidence>
<dbReference type="OrthoDB" id="9790995at2"/>
<dbReference type="Proteomes" id="UP000247540">
    <property type="component" value="Unassembled WGS sequence"/>
</dbReference>
<dbReference type="EMBL" id="QJTC01000021">
    <property type="protein sequence ID" value="PYE75039.1"/>
    <property type="molecule type" value="Genomic_DNA"/>
</dbReference>
<feature type="domain" description="Rieske" evidence="8">
    <location>
        <begin position="28"/>
        <end position="137"/>
    </location>
</feature>
<dbReference type="CDD" id="cd00680">
    <property type="entry name" value="RHO_alpha_C"/>
    <property type="match status" value="1"/>
</dbReference>
<keyword evidence="3" id="KW-0001">2Fe-2S</keyword>
<name>A0A318SET8_9BURK</name>
<dbReference type="Pfam" id="PF00848">
    <property type="entry name" value="Ring_hydroxyl_A"/>
    <property type="match status" value="1"/>
</dbReference>
<evidence type="ECO:0000313" key="9">
    <source>
        <dbReference type="EMBL" id="PYE75039.1"/>
    </source>
</evidence>
<evidence type="ECO:0000256" key="3">
    <source>
        <dbReference type="ARBA" id="ARBA00022714"/>
    </source>
</evidence>
<evidence type="ECO:0000256" key="2">
    <source>
        <dbReference type="ARBA" id="ARBA00008751"/>
    </source>
</evidence>
<dbReference type="GO" id="GO:0051537">
    <property type="term" value="F:2 iron, 2 sulfur cluster binding"/>
    <property type="evidence" value="ECO:0007669"/>
    <property type="project" value="UniProtKB-KW"/>
</dbReference>
<dbReference type="GO" id="GO:0051213">
    <property type="term" value="F:dioxygenase activity"/>
    <property type="evidence" value="ECO:0007669"/>
    <property type="project" value="UniProtKB-KW"/>
</dbReference>
<dbReference type="InterPro" id="IPR017941">
    <property type="entry name" value="Rieske_2Fe-2S"/>
</dbReference>
<comment type="similarity">
    <text evidence="2">Belongs to the bacterial ring-hydroxylating dioxygenase alpha subunit family.</text>
</comment>
<dbReference type="SUPFAM" id="SSF50022">
    <property type="entry name" value="ISP domain"/>
    <property type="match status" value="1"/>
</dbReference>
<accession>A0A318SET8</accession>
<dbReference type="InterPro" id="IPR036922">
    <property type="entry name" value="Rieske_2Fe-2S_sf"/>
</dbReference>
<comment type="caution">
    <text evidence="9">The sequence shown here is derived from an EMBL/GenBank/DDBJ whole genome shotgun (WGS) entry which is preliminary data.</text>
</comment>
<evidence type="ECO:0000256" key="6">
    <source>
        <dbReference type="ARBA" id="ARBA00023004"/>
    </source>
</evidence>
<dbReference type="Pfam" id="PF00355">
    <property type="entry name" value="Rieske"/>
    <property type="match status" value="1"/>
</dbReference>
<dbReference type="PANTHER" id="PTHR43756:SF5">
    <property type="entry name" value="CHOLINE MONOOXYGENASE, CHLOROPLASTIC"/>
    <property type="match status" value="1"/>
</dbReference>
<gene>
    <name evidence="9" type="ORF">DFQ15_12160</name>
</gene>
<dbReference type="SUPFAM" id="SSF55961">
    <property type="entry name" value="Bet v1-like"/>
    <property type="match status" value="1"/>
</dbReference>
<dbReference type="PROSITE" id="PS51296">
    <property type="entry name" value="RIESKE"/>
    <property type="match status" value="1"/>
</dbReference>
<dbReference type="CDD" id="cd03469">
    <property type="entry name" value="Rieske_RO_Alpha_N"/>
    <property type="match status" value="1"/>
</dbReference>
<proteinExistence type="inferred from homology"/>
<dbReference type="GO" id="GO:0005506">
    <property type="term" value="F:iron ion binding"/>
    <property type="evidence" value="ECO:0007669"/>
    <property type="project" value="InterPro"/>
</dbReference>
<reference evidence="9 10" key="1">
    <citation type="submission" date="2018-06" db="EMBL/GenBank/DDBJ databases">
        <title>Genomic Encyclopedia of Type Strains, Phase III (KMG-III): the genomes of soil and plant-associated and newly described type strains.</title>
        <authorList>
            <person name="Whitman W."/>
        </authorList>
    </citation>
    <scope>NUCLEOTIDE SEQUENCE [LARGE SCALE GENOMIC DNA]</scope>
    <source>
        <strain evidence="9 10">CECT 7646</strain>
    </source>
</reference>
<evidence type="ECO:0000256" key="1">
    <source>
        <dbReference type="ARBA" id="ARBA00001962"/>
    </source>
</evidence>
<keyword evidence="5" id="KW-0560">Oxidoreductase</keyword>
<protein>
    <submittedName>
        <fullName evidence="9">Phenylpropionate dioxygenase-like ring-hydroxylating dioxygenase large terminal subunit</fullName>
    </submittedName>
</protein>
<keyword evidence="4" id="KW-0479">Metal-binding</keyword>
<dbReference type="InterPro" id="IPR015879">
    <property type="entry name" value="Ring_hydroxy_dOase_asu_C_dom"/>
</dbReference>
<evidence type="ECO:0000259" key="8">
    <source>
        <dbReference type="PROSITE" id="PS51296"/>
    </source>
</evidence>
<dbReference type="Gene3D" id="3.90.380.10">
    <property type="entry name" value="Naphthalene 1,2-dioxygenase Alpha Subunit, Chain A, domain 1"/>
    <property type="match status" value="1"/>
</dbReference>
<organism evidence="9 10">
    <name type="scientific">Xylophilus ampelinus</name>
    <dbReference type="NCBI Taxonomy" id="54067"/>
    <lineage>
        <taxon>Bacteria</taxon>
        <taxon>Pseudomonadati</taxon>
        <taxon>Pseudomonadota</taxon>
        <taxon>Betaproteobacteria</taxon>
        <taxon>Burkholderiales</taxon>
        <taxon>Xylophilus</taxon>
    </lineage>
</organism>
<dbReference type="AlphaFoldDB" id="A0A318SET8"/>